<dbReference type="Proteomes" id="UP000749646">
    <property type="component" value="Unassembled WGS sequence"/>
</dbReference>
<gene>
    <name evidence="2" type="ORF">BGZ65_005971</name>
</gene>
<comment type="caution">
    <text evidence="2">The sequence shown here is derived from an EMBL/GenBank/DDBJ whole genome shotgun (WGS) entry which is preliminary data.</text>
</comment>
<sequence>MDEIDDTRQDEDEDVDIDVDDKDEDTNMEQERASSSQTAGQSGARQVHRDVDLAKRGFLKLV</sequence>
<reference evidence="2" key="1">
    <citation type="journal article" date="2020" name="Fungal Divers.">
        <title>Resolving the Mortierellaceae phylogeny through synthesis of multi-gene phylogenetics and phylogenomics.</title>
        <authorList>
            <person name="Vandepol N."/>
            <person name="Liber J."/>
            <person name="Desiro A."/>
            <person name="Na H."/>
            <person name="Kennedy M."/>
            <person name="Barry K."/>
            <person name="Grigoriev I.V."/>
            <person name="Miller A.N."/>
            <person name="O'Donnell K."/>
            <person name="Stajich J.E."/>
            <person name="Bonito G."/>
        </authorList>
    </citation>
    <scope>NUCLEOTIDE SEQUENCE</scope>
    <source>
        <strain evidence="2">MES-2147</strain>
    </source>
</reference>
<dbReference type="EMBL" id="JAAAHW010000847">
    <property type="protein sequence ID" value="KAF9998531.1"/>
    <property type="molecule type" value="Genomic_DNA"/>
</dbReference>
<feature type="compositionally biased region" description="Acidic residues" evidence="1">
    <location>
        <begin position="1"/>
        <end position="28"/>
    </location>
</feature>
<evidence type="ECO:0000256" key="1">
    <source>
        <dbReference type="SAM" id="MobiDB-lite"/>
    </source>
</evidence>
<proteinExistence type="predicted"/>
<evidence type="ECO:0000313" key="2">
    <source>
        <dbReference type="EMBL" id="KAF9998531.1"/>
    </source>
</evidence>
<feature type="compositionally biased region" description="Low complexity" evidence="1">
    <location>
        <begin position="33"/>
        <end position="45"/>
    </location>
</feature>
<protein>
    <submittedName>
        <fullName evidence="2">Uncharacterized protein</fullName>
    </submittedName>
</protein>
<accession>A0A9P6MG82</accession>
<organism evidence="2 3">
    <name type="scientific">Modicella reniformis</name>
    <dbReference type="NCBI Taxonomy" id="1440133"/>
    <lineage>
        <taxon>Eukaryota</taxon>
        <taxon>Fungi</taxon>
        <taxon>Fungi incertae sedis</taxon>
        <taxon>Mucoromycota</taxon>
        <taxon>Mortierellomycotina</taxon>
        <taxon>Mortierellomycetes</taxon>
        <taxon>Mortierellales</taxon>
        <taxon>Mortierellaceae</taxon>
        <taxon>Modicella</taxon>
    </lineage>
</organism>
<name>A0A9P6MG82_9FUNG</name>
<keyword evidence="3" id="KW-1185">Reference proteome</keyword>
<feature type="non-terminal residue" evidence="2">
    <location>
        <position position="62"/>
    </location>
</feature>
<evidence type="ECO:0000313" key="3">
    <source>
        <dbReference type="Proteomes" id="UP000749646"/>
    </source>
</evidence>
<dbReference type="AlphaFoldDB" id="A0A9P6MG82"/>
<feature type="region of interest" description="Disordered" evidence="1">
    <location>
        <begin position="1"/>
        <end position="50"/>
    </location>
</feature>